<evidence type="ECO:0000313" key="2">
    <source>
        <dbReference type="Proteomes" id="UP000237822"/>
    </source>
</evidence>
<name>A0A2T0UUI5_9MICO</name>
<sequence>MSPALPGMPSGSLAHAERLALCDTFASVGPDAPTLCTPWTTRDLAAHLVVREQRPDLAAGIVVPFLADRTERAQSRVASRPWGELVETVRTGPPVWHPTRLGPVDEVVNLAEMVVHHEDVLRGDGAPGPRRTPSAELEAAVWGLLSRMGRLLFRRVEDGVELHAPGRDPLTVRGGEATVRVTGAPLEVLLTAYGRRGVADVEVSGPDEAVARFATAHLGL</sequence>
<keyword evidence="2" id="KW-1185">Reference proteome</keyword>
<dbReference type="AlphaFoldDB" id="A0A2T0UUI5"/>
<gene>
    <name evidence="1" type="ORF">BCF74_10564</name>
</gene>
<dbReference type="RefSeq" id="WP_245889208.1">
    <property type="nucleotide sequence ID" value="NZ_PVTI01000005.1"/>
</dbReference>
<dbReference type="Proteomes" id="UP000237822">
    <property type="component" value="Unassembled WGS sequence"/>
</dbReference>
<dbReference type="NCBIfam" id="TIGR03085">
    <property type="entry name" value="TIGR03085 family metal-binding protein"/>
    <property type="match status" value="1"/>
</dbReference>
<dbReference type="InterPro" id="IPR017519">
    <property type="entry name" value="CHP03085"/>
</dbReference>
<accession>A0A2T0UUI5</accession>
<reference evidence="1 2" key="1">
    <citation type="submission" date="2018-03" db="EMBL/GenBank/DDBJ databases">
        <title>Genomic Encyclopedia of Archaeal and Bacterial Type Strains, Phase II (KMG-II): from individual species to whole genera.</title>
        <authorList>
            <person name="Goeker M."/>
        </authorList>
    </citation>
    <scope>NUCLEOTIDE SEQUENCE [LARGE SCALE GENOMIC DNA]</scope>
    <source>
        <strain evidence="1 2">ATCC BAA-1496</strain>
    </source>
</reference>
<evidence type="ECO:0000313" key="1">
    <source>
        <dbReference type="EMBL" id="PRY61507.1"/>
    </source>
</evidence>
<dbReference type="EMBL" id="PVTI01000005">
    <property type="protein sequence ID" value="PRY61507.1"/>
    <property type="molecule type" value="Genomic_DNA"/>
</dbReference>
<dbReference type="InterPro" id="IPR017517">
    <property type="entry name" value="Maleyloyr_isom"/>
</dbReference>
<proteinExistence type="predicted"/>
<comment type="caution">
    <text evidence="1">The sequence shown here is derived from an EMBL/GenBank/DDBJ whole genome shotgun (WGS) entry which is preliminary data.</text>
</comment>
<organism evidence="1 2">
    <name type="scientific">Knoellia remsis</name>
    <dbReference type="NCBI Taxonomy" id="407159"/>
    <lineage>
        <taxon>Bacteria</taxon>
        <taxon>Bacillati</taxon>
        <taxon>Actinomycetota</taxon>
        <taxon>Actinomycetes</taxon>
        <taxon>Micrococcales</taxon>
        <taxon>Intrasporangiaceae</taxon>
        <taxon>Knoellia</taxon>
    </lineage>
</organism>
<dbReference type="NCBIfam" id="TIGR03083">
    <property type="entry name" value="maleylpyruvate isomerase family mycothiol-dependent enzyme"/>
    <property type="match status" value="1"/>
</dbReference>
<dbReference type="InterPro" id="IPR034660">
    <property type="entry name" value="DinB/YfiT-like"/>
</dbReference>
<dbReference type="SUPFAM" id="SSF109854">
    <property type="entry name" value="DinB/YfiT-like putative metalloenzymes"/>
    <property type="match status" value="1"/>
</dbReference>
<protein>
    <submittedName>
        <fullName evidence="1">Uncharacterized protein (TIGR03085 family)</fullName>
    </submittedName>
</protein>